<protein>
    <submittedName>
        <fullName evidence="2">DUF5662 family protein</fullName>
    </submittedName>
</protein>
<reference evidence="2" key="1">
    <citation type="journal article" date="2021" name="PeerJ">
        <title>Extensive microbial diversity within the chicken gut microbiome revealed by metagenomics and culture.</title>
        <authorList>
            <person name="Gilroy R."/>
            <person name="Ravi A."/>
            <person name="Getino M."/>
            <person name="Pursley I."/>
            <person name="Horton D.L."/>
            <person name="Alikhan N.F."/>
            <person name="Baker D."/>
            <person name="Gharbi K."/>
            <person name="Hall N."/>
            <person name="Watson M."/>
            <person name="Adriaenssens E.M."/>
            <person name="Foster-Nyarko E."/>
            <person name="Jarju S."/>
            <person name="Secka A."/>
            <person name="Antonio M."/>
            <person name="Oren A."/>
            <person name="Chaudhuri R.R."/>
            <person name="La Ragione R."/>
            <person name="Hildebrand F."/>
            <person name="Pallen M.J."/>
        </authorList>
    </citation>
    <scope>NUCLEOTIDE SEQUENCE</scope>
    <source>
        <strain evidence="2">ChiSjej5B23-16112</strain>
    </source>
</reference>
<evidence type="ECO:0000313" key="2">
    <source>
        <dbReference type="EMBL" id="HJF94559.1"/>
    </source>
</evidence>
<sequence length="207" mass="24767">MKAWKHFCTITHHKILVMKGCFKLGLYRQGLLHDMSKYSPVEFFVGCKYYQGTRSPNNAEREAKGYSSAWLHHKGRNKHHYEYWIDYGMHKEDGIIGMKMPARYVAEMFVDRISASKTYQKDKYEDWHPLQYYEKGAAMLGKMIHPETAQLLHDLLRRLARDGEEKTYAYIRNVVLKKDFPYNRKWEPEKSGEHKSHSQKNEKSWNW</sequence>
<proteinExistence type="predicted"/>
<organism evidence="2 3">
    <name type="scientific">Lachnoclostridium phocaeense</name>
    <dbReference type="NCBI Taxonomy" id="1871021"/>
    <lineage>
        <taxon>Bacteria</taxon>
        <taxon>Bacillati</taxon>
        <taxon>Bacillota</taxon>
        <taxon>Clostridia</taxon>
        <taxon>Lachnospirales</taxon>
        <taxon>Lachnospiraceae</taxon>
    </lineage>
</organism>
<comment type="caution">
    <text evidence="2">The sequence shown here is derived from an EMBL/GenBank/DDBJ whole genome shotgun (WGS) entry which is preliminary data.</text>
</comment>
<gene>
    <name evidence="2" type="ORF">K8V82_07185</name>
</gene>
<evidence type="ECO:0000313" key="3">
    <source>
        <dbReference type="Proteomes" id="UP000769156"/>
    </source>
</evidence>
<feature type="region of interest" description="Disordered" evidence="1">
    <location>
        <begin position="186"/>
        <end position="207"/>
    </location>
</feature>
<reference evidence="2" key="2">
    <citation type="submission" date="2021-09" db="EMBL/GenBank/DDBJ databases">
        <authorList>
            <person name="Gilroy R."/>
        </authorList>
    </citation>
    <scope>NUCLEOTIDE SEQUENCE</scope>
    <source>
        <strain evidence="2">ChiSjej5B23-16112</strain>
    </source>
</reference>
<evidence type="ECO:0000256" key="1">
    <source>
        <dbReference type="SAM" id="MobiDB-lite"/>
    </source>
</evidence>
<dbReference type="EMBL" id="DYVY01000114">
    <property type="protein sequence ID" value="HJF94559.1"/>
    <property type="molecule type" value="Genomic_DNA"/>
</dbReference>
<accession>A0A921I224</accession>
<name>A0A921I224_9FIRM</name>
<dbReference type="AlphaFoldDB" id="A0A921I224"/>
<dbReference type="InterPro" id="IPR043721">
    <property type="entry name" value="DUF5662"/>
</dbReference>
<dbReference type="Pfam" id="PF18907">
    <property type="entry name" value="DUF5662"/>
    <property type="match status" value="1"/>
</dbReference>
<dbReference type="Proteomes" id="UP000769156">
    <property type="component" value="Unassembled WGS sequence"/>
</dbReference>